<dbReference type="PANTHER" id="PTHR48134">
    <property type="entry name" value="GLYCOPROTEIN 96-92-RELATED-RELATED"/>
    <property type="match status" value="1"/>
</dbReference>
<feature type="compositionally biased region" description="Basic and acidic residues" evidence="1">
    <location>
        <begin position="1250"/>
        <end position="1285"/>
    </location>
</feature>
<feature type="region of interest" description="Disordered" evidence="1">
    <location>
        <begin position="258"/>
        <end position="282"/>
    </location>
</feature>
<evidence type="ECO:0000313" key="2">
    <source>
        <dbReference type="EMBL" id="JAS16400.1"/>
    </source>
</evidence>
<feature type="compositionally biased region" description="Basic residues" evidence="1">
    <location>
        <begin position="1296"/>
        <end position="1320"/>
    </location>
</feature>
<feature type="compositionally biased region" description="Basic and acidic residues" evidence="1">
    <location>
        <begin position="2468"/>
        <end position="2479"/>
    </location>
</feature>
<feature type="compositionally biased region" description="Basic residues" evidence="1">
    <location>
        <begin position="1993"/>
        <end position="2003"/>
    </location>
</feature>
<feature type="region of interest" description="Disordered" evidence="1">
    <location>
        <begin position="1792"/>
        <end position="1818"/>
    </location>
</feature>
<feature type="compositionally biased region" description="Basic residues" evidence="1">
    <location>
        <begin position="942"/>
        <end position="971"/>
    </location>
</feature>
<dbReference type="EMBL" id="GEDC01020898">
    <property type="protein sequence ID" value="JAS16400.1"/>
    <property type="molecule type" value="Transcribed_RNA"/>
</dbReference>
<feature type="compositionally biased region" description="Basic and acidic residues" evidence="1">
    <location>
        <begin position="886"/>
        <end position="900"/>
    </location>
</feature>
<feature type="compositionally biased region" description="Basic and acidic residues" evidence="1">
    <location>
        <begin position="926"/>
        <end position="941"/>
    </location>
</feature>
<name>A0A1B6CSH1_9HEMI</name>
<feature type="compositionally biased region" description="Low complexity" evidence="1">
    <location>
        <begin position="84"/>
        <end position="100"/>
    </location>
</feature>
<feature type="compositionally biased region" description="Basic residues" evidence="1">
    <location>
        <begin position="1056"/>
        <end position="1071"/>
    </location>
</feature>
<feature type="compositionally biased region" description="Basic and acidic residues" evidence="1">
    <location>
        <begin position="1979"/>
        <end position="1992"/>
    </location>
</feature>
<feature type="compositionally biased region" description="Basic and acidic residues" evidence="1">
    <location>
        <begin position="1733"/>
        <end position="1743"/>
    </location>
</feature>
<feature type="region of interest" description="Disordered" evidence="1">
    <location>
        <begin position="1507"/>
        <end position="1528"/>
    </location>
</feature>
<feature type="compositionally biased region" description="Basic and acidic residues" evidence="1">
    <location>
        <begin position="863"/>
        <end position="877"/>
    </location>
</feature>
<feature type="compositionally biased region" description="Basic and acidic residues" evidence="1">
    <location>
        <begin position="1108"/>
        <end position="1135"/>
    </location>
</feature>
<feature type="region of interest" description="Disordered" evidence="1">
    <location>
        <begin position="913"/>
        <end position="1162"/>
    </location>
</feature>
<feature type="compositionally biased region" description="Polar residues" evidence="1">
    <location>
        <begin position="2651"/>
        <end position="2660"/>
    </location>
</feature>
<feature type="compositionally biased region" description="Basic and acidic residues" evidence="1">
    <location>
        <begin position="1087"/>
        <end position="1096"/>
    </location>
</feature>
<feature type="compositionally biased region" description="Acidic residues" evidence="1">
    <location>
        <begin position="2606"/>
        <end position="2617"/>
    </location>
</feature>
<feature type="compositionally biased region" description="Low complexity" evidence="1">
    <location>
        <begin position="2667"/>
        <end position="2678"/>
    </location>
</feature>
<feature type="compositionally biased region" description="Basic and acidic residues" evidence="1">
    <location>
        <begin position="1915"/>
        <end position="1971"/>
    </location>
</feature>
<feature type="compositionally biased region" description="Basic and acidic residues" evidence="1">
    <location>
        <begin position="1143"/>
        <end position="1160"/>
    </location>
</feature>
<feature type="compositionally biased region" description="Basic residues" evidence="1">
    <location>
        <begin position="478"/>
        <end position="494"/>
    </location>
</feature>
<dbReference type="PANTHER" id="PTHR48134:SF2">
    <property type="entry name" value="OS04G0609100 PROTEIN"/>
    <property type="match status" value="1"/>
</dbReference>
<feature type="compositionally biased region" description="Basic and acidic residues" evidence="1">
    <location>
        <begin position="2004"/>
        <end position="2092"/>
    </location>
</feature>
<reference evidence="2" key="1">
    <citation type="submission" date="2015-12" db="EMBL/GenBank/DDBJ databases">
        <title>De novo transcriptome assembly of four potential Pierce s Disease insect vectors from Arizona vineyards.</title>
        <authorList>
            <person name="Tassone E.E."/>
        </authorList>
    </citation>
    <scope>NUCLEOTIDE SEQUENCE</scope>
</reference>
<feature type="region of interest" description="Disordered" evidence="1">
    <location>
        <begin position="1234"/>
        <end position="1334"/>
    </location>
</feature>
<feature type="compositionally biased region" description="Basic residues" evidence="1">
    <location>
        <begin position="1018"/>
        <end position="1037"/>
    </location>
</feature>
<feature type="region of interest" description="Disordered" evidence="1">
    <location>
        <begin position="2443"/>
        <end position="2695"/>
    </location>
</feature>
<feature type="region of interest" description="Disordered" evidence="1">
    <location>
        <begin position="80"/>
        <end position="133"/>
    </location>
</feature>
<feature type="compositionally biased region" description="Basic and acidic residues" evidence="1">
    <location>
        <begin position="772"/>
        <end position="781"/>
    </location>
</feature>
<feature type="compositionally biased region" description="Polar residues" evidence="1">
    <location>
        <begin position="1800"/>
        <end position="1811"/>
    </location>
</feature>
<feature type="region of interest" description="Disordered" evidence="1">
    <location>
        <begin position="397"/>
        <end position="453"/>
    </location>
</feature>
<feature type="compositionally biased region" description="Pro residues" evidence="1">
    <location>
        <begin position="2618"/>
        <end position="2647"/>
    </location>
</feature>
<feature type="compositionally biased region" description="Basic residues" evidence="1">
    <location>
        <begin position="1097"/>
        <end position="1107"/>
    </location>
</feature>
<feature type="compositionally biased region" description="Low complexity" evidence="1">
    <location>
        <begin position="973"/>
        <end position="1011"/>
    </location>
</feature>
<feature type="region of interest" description="Disordered" evidence="1">
    <location>
        <begin position="326"/>
        <end position="347"/>
    </location>
</feature>
<feature type="region of interest" description="Disordered" evidence="1">
    <location>
        <begin position="860"/>
        <end position="900"/>
    </location>
</feature>
<feature type="compositionally biased region" description="Polar residues" evidence="1">
    <location>
        <begin position="101"/>
        <end position="112"/>
    </location>
</feature>
<proteinExistence type="predicted"/>
<feature type="compositionally biased region" description="Basic residues" evidence="1">
    <location>
        <begin position="2586"/>
        <end position="2601"/>
    </location>
</feature>
<accession>A0A1B6CSH1</accession>
<feature type="compositionally biased region" description="Basic and acidic residues" evidence="1">
    <location>
        <begin position="495"/>
        <end position="504"/>
    </location>
</feature>
<feature type="compositionally biased region" description="Basic and acidic residues" evidence="1">
    <location>
        <begin position="402"/>
        <end position="421"/>
    </location>
</feature>
<feature type="compositionally biased region" description="Basic residues" evidence="1">
    <location>
        <begin position="2448"/>
        <end position="2467"/>
    </location>
</feature>
<feature type="region of interest" description="Disordered" evidence="1">
    <location>
        <begin position="233"/>
        <end position="252"/>
    </location>
</feature>
<feature type="region of interest" description="Disordered" evidence="1">
    <location>
        <begin position="1915"/>
        <end position="2100"/>
    </location>
</feature>
<feature type="region of interest" description="Disordered" evidence="1">
    <location>
        <begin position="474"/>
        <end position="516"/>
    </location>
</feature>
<feature type="region of interest" description="Disordered" evidence="1">
    <location>
        <begin position="1720"/>
        <end position="1745"/>
    </location>
</feature>
<feature type="compositionally biased region" description="Pro residues" evidence="1">
    <location>
        <begin position="174"/>
        <end position="190"/>
    </location>
</feature>
<feature type="compositionally biased region" description="Basic and acidic residues" evidence="1">
    <location>
        <begin position="326"/>
        <end position="337"/>
    </location>
</feature>
<organism evidence="2">
    <name type="scientific">Clastoptera arizonana</name>
    <name type="common">Arizona spittle bug</name>
    <dbReference type="NCBI Taxonomy" id="38151"/>
    <lineage>
        <taxon>Eukaryota</taxon>
        <taxon>Metazoa</taxon>
        <taxon>Ecdysozoa</taxon>
        <taxon>Arthropoda</taxon>
        <taxon>Hexapoda</taxon>
        <taxon>Insecta</taxon>
        <taxon>Pterygota</taxon>
        <taxon>Neoptera</taxon>
        <taxon>Paraneoptera</taxon>
        <taxon>Hemiptera</taxon>
        <taxon>Auchenorrhyncha</taxon>
        <taxon>Cercopoidea</taxon>
        <taxon>Clastopteridae</taxon>
        <taxon>Clastoptera</taxon>
    </lineage>
</organism>
<evidence type="ECO:0000256" key="1">
    <source>
        <dbReference type="SAM" id="MobiDB-lite"/>
    </source>
</evidence>
<protein>
    <submittedName>
        <fullName evidence="2">Uncharacterized protein</fullName>
    </submittedName>
</protein>
<feature type="compositionally biased region" description="Basic and acidic residues" evidence="1">
    <location>
        <begin position="1234"/>
        <end position="1243"/>
    </location>
</feature>
<sequence length="2695" mass="306864">MDIPLPDDPPPKKITNLPVNIQLPPSIKPQLYLEEQENVSQSENNYDQISVGMLPTNFGNISNTKANISIENKFKNKTSSLVYSPSNSEPSPPGNEMSSPLNSASNDFSNHPTLEIELPASSPNQEYDTSPCKFTPMDVYRYSASPLNMDYSSIIYPPGMEGQSNSSSKFPWDVEPPIPKDPPPLPSDPEPPQRDSLSPWEINLPLENEKQILQSTDNITLNVETTVLKSLDMDIPMPDDSNRYSPSLPVDDEPPLEMVPPQSKEFSGLETPPLPPSSFTSTNTVLGKMKAKKRLMAFSMTKQVGGSGLSFALNKKTAALSKDTAKAFDEKGDEGKKKNLKKGQTINKAKDTISEIEELKRKEMMLRENMQLLHPRWNSKDSNYFVDTKKTEEIESIVGEILAKKDKKRDDKRSGSEEKDRHRSSKSKKSNRDRDHERRKRKPKTLPLNWNEFKKDGHKVHHFRRFKFEVSKLEAKEKRSHRRRSRSRDRRSRSRDREKKESKKSNTQPPGGRINLFDTPMEIRKVLVALTVRGDEDVEFPEFLVKHTKCKPQLSFCENPRFATYHFMNRKELLASVPLEIEEIIAKFLSSIRQKRLKVKSDIKGLVDNTEAGNRNDLDSSNIEIEGRNENIKEKIVKLTQDGDKAANSNIDKDIIESNESNNEAKSFCTKLHRNWYNHWKTNQFIPQFFDINIDEEIEIEEIIEPLSLNFTSLNEEISIDADHSNEFTSRQRNISKSSDNAVVTEELEPIIRTAIRSKWDSDYEDSEETDDVKKDVKETTGENSNESITNGVVEDVTNFLKEVDEDNLGVVPMEIEEKPDDIEDNIEETYVEEQDKKVETNVVEKLASEYEEFMKMVSFENPMEKNNVREEEKATSEQENLESSKSSEDLNKNVESSNDKVYSEFLAEHRETEDWETHGTFYNRFRSESPGDSVSSDKEKKVSKKKIKKIIGSKIKKKLKDKVKKKKKKYSSSESSSSSSSNSSSDDSSSSESSSSSDSSSTTSSSSSDSSVDEKKLKRKKQIEKLKKKSKKKLKKNQNSSSSEDDEEEEDKPKKDKKKKKKFDKKKKYKSDKEKSKDKKSKKKQKDSSDDDGTKSKKVKKSKKSKNKENLEDVLKSKSSKDKKQKKIDNKETLTKSLKRLSHGDVDSDAPKKRIRSENLDSEIPLLNIPIAQNRNDSLGLKDFDEDFKKSKEFQRLKKRESNFKDSLSKGLKPLKDFQEFLMTKHFDQIDTDKKEKIKGEIETTVPINKEKECKTDTNHKNEHQDEIKGVKIKKSDKNWSERTESEDDSNPKTSKNKKKSKKEKKSSKLKKKKHKKKLDRSSNEDSSDDEKDVHNFIDSHINFLRDENFLLELGKHRLNKERASPIIKDDIEKSTLEEKTINNSKENINDEFDEEVVPDPLRRLDWQDDSETRGSLLKNLSILEDSGLKDRFNDLGFINDCDENYVKSDSTYKNINSTTLKSICDKYVKASLYSDHSKNAIFVSPTDQLPLKFLPKLRLEHTSDEDSIAKRNKLKSPSDSSLGDVEIDSQDDSFVLEKDFLTEKKDIQPSSFQRGVFSVVSLKENDSKKSDSFEINKTINTSSNVLDSDRYSPTLDLDVLSPSSLPKEKLGSDMSLDSENSVHKSNLHMLDIPLPPPVAPSVEIPLLTFPTICPAPVPPPLISSTSFKNILSIPTITAASPQIETIPLKINLTRKNPIRLPLSNTRLTLNKPLGKVKPANIFGDEDDSSNDSDKNAAEPQEKLLTNTAAFKLNEDSDDCKKKRSRWGMEPEDEPLIVKDYLSNKTESETVARVEHSNESQSTKDISNETSFEKEKMTNLEKDFSKKTDEQILNEKRELQPMDVSNIHLENALEAWKDQEDFNNARNDHSNDKSVETNNKITEIETPECNDKIIGNSYNETCGNEMLNQIIKRDNFEDDQKSDSTPRKNEHQSKRDYSDDRSRSSRRRDSSRDWRHKVESSRDRRDYSRRERSRSKERRKEYYRRESTDRKDRRRNRSRERRGRREISRDRKREKREDRESPRRRDMWESPKRRDFRDSPTRKEDFRESVHKKDNVKSSSKHGEDYNIEKFRSETSAENLEIKESFDERKPLAATESGNESINEDNVNMEHFISNIKQEPTDDGYEKVSGNAVEVDNSLKMETVQKPAERIQKIKINLINPPTKSSDVTRKLSPLGLKKSVADSTISDSELNTTPVKRILRTSVCLSPKRLSLDDRIELELGVRKSPPLAPPSQHQTFYQIPVHDGSQMIPQVVPVPSRRVTALVQPPRVNWNNDVFTNIGTTPPAPPTKTQVLQVGNILQVVPSEMVMPAPVPPIPPPTPVAAPKESVQPIASQMLQIGNMIQVVPTTTIPTLTPAQIFANVIANAVASVASTNVSPKSDLLSPIVTKPTLPVAPVLPTIPVSSQSPRETTAQVSSPLLLPLPVVRNLKVLPLPTEVDAKAEEKEKKKKIKEMRRKQKQKKATKKMIREALLMKEALESSDMENDDVRVSEEEKSEEEQSMTEAVTPSTPVRSKFVSPLPPAPGKGILVSPGFREKPMLQNKSTESRKVRFADGVHPGEGLSPTANDEHPHSPPPQPNNPQGKLFRKKKKKKRKVKVRIIRLEEGDDDEDEDDDSTPPPPPPGSPPPMFHYPPPPPGFMYAPPPGFTVLQGTGDSQTFAPVYQQHHSSTTTTHTTTVQFAPPPPPPASKHARK</sequence>
<feature type="region of interest" description="Disordered" evidence="1">
    <location>
        <begin position="760"/>
        <end position="788"/>
    </location>
</feature>
<feature type="region of interest" description="Disordered" evidence="1">
    <location>
        <begin position="160"/>
        <end position="197"/>
    </location>
</feature>
<feature type="compositionally biased region" description="Basic and acidic residues" evidence="1">
    <location>
        <begin position="2546"/>
        <end position="2555"/>
    </location>
</feature>
<gene>
    <name evidence="2" type="ORF">g.28230</name>
</gene>